<comment type="caution">
    <text evidence="1">The sequence shown here is derived from an EMBL/GenBank/DDBJ whole genome shotgun (WGS) entry which is preliminary data.</text>
</comment>
<dbReference type="InterPro" id="IPR037481">
    <property type="entry name" value="LacX"/>
</dbReference>
<dbReference type="SUPFAM" id="SSF74650">
    <property type="entry name" value="Galactose mutarotase-like"/>
    <property type="match status" value="1"/>
</dbReference>
<dbReference type="Proteomes" id="UP001470288">
    <property type="component" value="Unassembled WGS sequence"/>
</dbReference>
<dbReference type="RefSeq" id="WP_349144027.1">
    <property type="nucleotide sequence ID" value="NZ_JBBMFC010000006.1"/>
</dbReference>
<accession>A0ABV1I094</accession>
<name>A0ABV1I094_9FIRM</name>
<evidence type="ECO:0000313" key="1">
    <source>
        <dbReference type="EMBL" id="MEQ2578225.1"/>
    </source>
</evidence>
<dbReference type="Gene3D" id="2.70.98.10">
    <property type="match status" value="1"/>
</dbReference>
<protein>
    <submittedName>
        <fullName evidence="1">Aldose 1-epimerase family protein</fullName>
    </submittedName>
</protein>
<reference evidence="1 2" key="1">
    <citation type="submission" date="2024-03" db="EMBL/GenBank/DDBJ databases">
        <title>Human intestinal bacterial collection.</title>
        <authorList>
            <person name="Pauvert C."/>
            <person name="Hitch T.C.A."/>
            <person name="Clavel T."/>
        </authorList>
    </citation>
    <scope>NUCLEOTIDE SEQUENCE [LARGE SCALE GENOMIC DNA]</scope>
    <source>
        <strain evidence="1 2">CLA-AA-H78B</strain>
    </source>
</reference>
<sequence>MNITIQNEFASVTCRTLGAELLSYKTAAGKEYMWQKDPAYWAKTSPVLFPYIGAVPETVTIHGVDYKIPRHGFVKDTEFEVAEKGDDYVILSTGTNDYTTSVYPYDFRFTVTFRLDQAKLVVTYGVENKSDKEMPFLIGGHPAFFCPMEEGELFTDYMLRFEDENIPDLHLQYPMFDNDAILYENLKSRTVKLISSRTEKGIQFDFPGYESVAFWTPIKKDAPFLCIEPWCGGTMDQVSCTDMLQKKYVQYLSAGQARDYVFAFRPC</sequence>
<dbReference type="EMBL" id="JBBMFC010000006">
    <property type="protein sequence ID" value="MEQ2578225.1"/>
    <property type="molecule type" value="Genomic_DNA"/>
</dbReference>
<dbReference type="InterPro" id="IPR008183">
    <property type="entry name" value="Aldose_1/G6P_1-epimerase"/>
</dbReference>
<keyword evidence="2" id="KW-1185">Reference proteome</keyword>
<dbReference type="CDD" id="cd09024">
    <property type="entry name" value="Aldose_epim_lacX"/>
    <property type="match status" value="1"/>
</dbReference>
<dbReference type="InterPro" id="IPR014718">
    <property type="entry name" value="GH-type_carb-bd"/>
</dbReference>
<proteinExistence type="predicted"/>
<organism evidence="1 2">
    <name type="scientific">Hominiventricola aquisgranensis</name>
    <dbReference type="NCBI Taxonomy" id="3133164"/>
    <lineage>
        <taxon>Bacteria</taxon>
        <taxon>Bacillati</taxon>
        <taxon>Bacillota</taxon>
        <taxon>Clostridia</taxon>
        <taxon>Lachnospirales</taxon>
        <taxon>Lachnospiraceae</taxon>
        <taxon>Hominiventricola</taxon>
    </lineage>
</organism>
<gene>
    <name evidence="1" type="ORF">WMO62_05105</name>
</gene>
<dbReference type="InterPro" id="IPR011013">
    <property type="entry name" value="Gal_mutarotase_sf_dom"/>
</dbReference>
<evidence type="ECO:0000313" key="2">
    <source>
        <dbReference type="Proteomes" id="UP001470288"/>
    </source>
</evidence>
<dbReference type="Pfam" id="PF01263">
    <property type="entry name" value="Aldose_epim"/>
    <property type="match status" value="1"/>
</dbReference>